<organism evidence="3 4">
    <name type="scientific">Thalassiosira oceanica</name>
    <name type="common">Marine diatom</name>
    <dbReference type="NCBI Taxonomy" id="159749"/>
    <lineage>
        <taxon>Eukaryota</taxon>
        <taxon>Sar</taxon>
        <taxon>Stramenopiles</taxon>
        <taxon>Ochrophyta</taxon>
        <taxon>Bacillariophyta</taxon>
        <taxon>Coscinodiscophyceae</taxon>
        <taxon>Thalassiosirophycidae</taxon>
        <taxon>Thalassiosirales</taxon>
        <taxon>Thalassiosiraceae</taxon>
        <taxon>Thalassiosira</taxon>
    </lineage>
</organism>
<feature type="compositionally biased region" description="Polar residues" evidence="1">
    <location>
        <begin position="141"/>
        <end position="152"/>
    </location>
</feature>
<dbReference type="OrthoDB" id="54943at2759"/>
<feature type="domain" description="Thioredoxin" evidence="2">
    <location>
        <begin position="129"/>
        <end position="332"/>
    </location>
</feature>
<dbReference type="Pfam" id="PF00085">
    <property type="entry name" value="Thioredoxin"/>
    <property type="match status" value="1"/>
</dbReference>
<dbReference type="Proteomes" id="UP000266841">
    <property type="component" value="Unassembled WGS sequence"/>
</dbReference>
<proteinExistence type="predicted"/>
<comment type="caution">
    <text evidence="3">The sequence shown here is derived from an EMBL/GenBank/DDBJ whole genome shotgun (WGS) entry which is preliminary data.</text>
</comment>
<protein>
    <recommendedName>
        <fullName evidence="2">Thioredoxin domain-containing protein</fullName>
    </recommendedName>
</protein>
<dbReference type="InterPro" id="IPR036249">
    <property type="entry name" value="Thioredoxin-like_sf"/>
</dbReference>
<evidence type="ECO:0000313" key="3">
    <source>
        <dbReference type="EMBL" id="EJK47775.1"/>
    </source>
</evidence>
<dbReference type="InterPro" id="IPR013766">
    <property type="entry name" value="Thioredoxin_domain"/>
</dbReference>
<dbReference type="EMBL" id="AGNL01046638">
    <property type="protein sequence ID" value="EJK47775.1"/>
    <property type="molecule type" value="Genomic_DNA"/>
</dbReference>
<keyword evidence="4" id="KW-1185">Reference proteome</keyword>
<dbReference type="eggNOG" id="ENOG502QZ78">
    <property type="taxonomic scope" value="Eukaryota"/>
</dbReference>
<dbReference type="SUPFAM" id="SSF52833">
    <property type="entry name" value="Thioredoxin-like"/>
    <property type="match status" value="1"/>
</dbReference>
<gene>
    <name evidence="3" type="ORF">THAOC_33487</name>
</gene>
<dbReference type="Gene3D" id="3.40.30.10">
    <property type="entry name" value="Glutaredoxin"/>
    <property type="match status" value="1"/>
</dbReference>
<accession>K0R535</accession>
<sequence>MSKGVGGGAEVCEVGLRSVPKQGQGLAGPLAEKEVAEDRTEVAVGSDGDSLLLLLAIGAVSSYKVNNSASSGKSVSSTALSYQNYGGVDVVAEVIAQQQPQKTNQKKKRKYVPAAYDEIVASDRTGLSVLLEPPAPRLEPNSPNGHQRPTSDQVDDAPQAAKLQTPEARQASLRRSAEVKPGRARSASIIKLNSIDDYHRHVLQSPDKLHVIRFSAPWCQVCRTTNVAWERLASRVSKASSSAASVPAHRIQFLSVSVDGKNEDAAALKDMLQIEKVPQGIVHHPSGGVFGAKVDMHRTNLGTLRKNLERYCTYTRDEDGLQAGMLLDGLVG</sequence>
<dbReference type="AlphaFoldDB" id="K0R535"/>
<evidence type="ECO:0000256" key="1">
    <source>
        <dbReference type="SAM" id="MobiDB-lite"/>
    </source>
</evidence>
<dbReference type="PROSITE" id="PS51352">
    <property type="entry name" value="THIOREDOXIN_2"/>
    <property type="match status" value="1"/>
</dbReference>
<reference evidence="3 4" key="1">
    <citation type="journal article" date="2012" name="Genome Biol.">
        <title>Genome and low-iron response of an oceanic diatom adapted to chronic iron limitation.</title>
        <authorList>
            <person name="Lommer M."/>
            <person name="Specht M."/>
            <person name="Roy A.S."/>
            <person name="Kraemer L."/>
            <person name="Andreson R."/>
            <person name="Gutowska M.A."/>
            <person name="Wolf J."/>
            <person name="Bergner S.V."/>
            <person name="Schilhabel M.B."/>
            <person name="Klostermeier U.C."/>
            <person name="Beiko R.G."/>
            <person name="Rosenstiel P."/>
            <person name="Hippler M."/>
            <person name="Laroche J."/>
        </authorList>
    </citation>
    <scope>NUCLEOTIDE SEQUENCE [LARGE SCALE GENOMIC DNA]</scope>
    <source>
        <strain evidence="3 4">CCMP1005</strain>
    </source>
</reference>
<evidence type="ECO:0000259" key="2">
    <source>
        <dbReference type="PROSITE" id="PS51352"/>
    </source>
</evidence>
<evidence type="ECO:0000313" key="4">
    <source>
        <dbReference type="Proteomes" id="UP000266841"/>
    </source>
</evidence>
<feature type="region of interest" description="Disordered" evidence="1">
    <location>
        <begin position="131"/>
        <end position="180"/>
    </location>
</feature>
<name>K0R535_THAOC</name>